<dbReference type="PANTHER" id="PTHR35317">
    <property type="entry name" value="OS04G0629600 PROTEIN"/>
    <property type="match status" value="1"/>
</dbReference>
<dbReference type="Proteomes" id="UP000836841">
    <property type="component" value="Chromosome 3"/>
</dbReference>
<sequence length="228" mass="25849">MSLEYTEEKKRFKQNLDSFAAMAAANIQDAVFDDLNYETWAPIAKKRLMENGVWDVVENGVSPDPTKIPELAATIKAEDLARWRNRVIKEMKALKILQSSLTESAFRKTISVASSKDLWDLLKKANEGEGKHIRRLDKQFEDLTMYDGEPMDFYLGRVVDLLDEFRLSGNEKGDDEVIVKLLTSLSWEYDDAIPELEWSQAKESATGTGSGKRSDEPGACRFDVSDQI</sequence>
<reference evidence="2 3" key="1">
    <citation type="submission" date="2022-03" db="EMBL/GenBank/DDBJ databases">
        <authorList>
            <person name="Nunn A."/>
            <person name="Chopra R."/>
            <person name="Nunn A."/>
            <person name="Contreras Garrido A."/>
        </authorList>
    </citation>
    <scope>NUCLEOTIDE SEQUENCE [LARGE SCALE GENOMIC DNA]</scope>
</reference>
<evidence type="ECO:0000313" key="2">
    <source>
        <dbReference type="EMBL" id="CAH2053165.1"/>
    </source>
</evidence>
<keyword evidence="3" id="KW-1185">Reference proteome</keyword>
<accession>A0AAU9RYY9</accession>
<gene>
    <name evidence="2" type="ORF">TAV2_LOCUS11490</name>
</gene>
<proteinExistence type="predicted"/>
<evidence type="ECO:0000313" key="3">
    <source>
        <dbReference type="Proteomes" id="UP000836841"/>
    </source>
</evidence>
<feature type="region of interest" description="Disordered" evidence="1">
    <location>
        <begin position="198"/>
        <end position="228"/>
    </location>
</feature>
<dbReference type="PANTHER" id="PTHR35317:SF23">
    <property type="entry name" value="OS04G0629600 PROTEIN"/>
    <property type="match status" value="1"/>
</dbReference>
<protein>
    <recommendedName>
        <fullName evidence="4">DUF4219 domain-containing protein</fullName>
    </recommendedName>
</protein>
<organism evidence="2 3">
    <name type="scientific">Thlaspi arvense</name>
    <name type="common">Field penny-cress</name>
    <dbReference type="NCBI Taxonomy" id="13288"/>
    <lineage>
        <taxon>Eukaryota</taxon>
        <taxon>Viridiplantae</taxon>
        <taxon>Streptophyta</taxon>
        <taxon>Embryophyta</taxon>
        <taxon>Tracheophyta</taxon>
        <taxon>Spermatophyta</taxon>
        <taxon>Magnoliopsida</taxon>
        <taxon>eudicotyledons</taxon>
        <taxon>Gunneridae</taxon>
        <taxon>Pentapetalae</taxon>
        <taxon>rosids</taxon>
        <taxon>malvids</taxon>
        <taxon>Brassicales</taxon>
        <taxon>Brassicaceae</taxon>
        <taxon>Thlaspideae</taxon>
        <taxon>Thlaspi</taxon>
    </lineage>
</organism>
<dbReference type="Pfam" id="PF14223">
    <property type="entry name" value="Retrotran_gag_2"/>
    <property type="match status" value="1"/>
</dbReference>
<name>A0AAU9RYY9_THLAR</name>
<evidence type="ECO:0008006" key="4">
    <source>
        <dbReference type="Google" id="ProtNLM"/>
    </source>
</evidence>
<dbReference type="AlphaFoldDB" id="A0AAU9RYY9"/>
<dbReference type="EMBL" id="OU466859">
    <property type="protein sequence ID" value="CAH2053165.1"/>
    <property type="molecule type" value="Genomic_DNA"/>
</dbReference>
<evidence type="ECO:0000256" key="1">
    <source>
        <dbReference type="SAM" id="MobiDB-lite"/>
    </source>
</evidence>